<dbReference type="OrthoDB" id="6053839at2759"/>
<dbReference type="GO" id="GO:0035438">
    <property type="term" value="F:cyclic-di-GMP binding"/>
    <property type="evidence" value="ECO:0007669"/>
    <property type="project" value="InterPro"/>
</dbReference>
<dbReference type="GO" id="GO:0016239">
    <property type="term" value="P:positive regulation of macroautophagy"/>
    <property type="evidence" value="ECO:0007669"/>
    <property type="project" value="TreeGrafter"/>
</dbReference>
<dbReference type="AlphaFoldDB" id="A0A6P3XM80"/>
<name>A0A6P3XM80_DINQU</name>
<gene>
    <name evidence="3" type="primary">LOC106746824</name>
</gene>
<evidence type="ECO:0000313" key="2">
    <source>
        <dbReference type="Proteomes" id="UP000515204"/>
    </source>
</evidence>
<dbReference type="GeneID" id="106746824"/>
<dbReference type="KEGG" id="dqu:106746824"/>
<dbReference type="GO" id="GO:0005776">
    <property type="term" value="C:autophagosome"/>
    <property type="evidence" value="ECO:0007669"/>
    <property type="project" value="TreeGrafter"/>
</dbReference>
<dbReference type="GO" id="GO:0000045">
    <property type="term" value="P:autophagosome assembly"/>
    <property type="evidence" value="ECO:0007669"/>
    <property type="project" value="TreeGrafter"/>
</dbReference>
<dbReference type="GO" id="GO:0032481">
    <property type="term" value="P:positive regulation of type I interferon production"/>
    <property type="evidence" value="ECO:0007669"/>
    <property type="project" value="InterPro"/>
</dbReference>
<dbReference type="RefSeq" id="XP_014479372.1">
    <property type="nucleotide sequence ID" value="XM_014623886.1"/>
</dbReference>
<dbReference type="InterPro" id="IPR055432">
    <property type="entry name" value="STING_LBD"/>
</dbReference>
<reference evidence="3" key="1">
    <citation type="submission" date="2025-08" db="UniProtKB">
        <authorList>
            <consortium name="RefSeq"/>
        </authorList>
    </citation>
    <scope>IDENTIFICATION</scope>
</reference>
<accession>A0A6P3XM80</accession>
<dbReference type="Pfam" id="PF15009">
    <property type="entry name" value="STING_LBD"/>
    <property type="match status" value="1"/>
</dbReference>
<dbReference type="GO" id="GO:0002218">
    <property type="term" value="P:activation of innate immune response"/>
    <property type="evidence" value="ECO:0007669"/>
    <property type="project" value="InterPro"/>
</dbReference>
<dbReference type="Gene3D" id="3.40.50.12100">
    <property type="entry name" value="Stimulator of interferon genes protein"/>
    <property type="match status" value="1"/>
</dbReference>
<dbReference type="Proteomes" id="UP000515204">
    <property type="component" value="Unplaced"/>
</dbReference>
<dbReference type="GO" id="GO:0045087">
    <property type="term" value="P:innate immune response"/>
    <property type="evidence" value="ECO:0007669"/>
    <property type="project" value="TreeGrafter"/>
</dbReference>
<organism evidence="2 3">
    <name type="scientific">Dinoponera quadriceps</name>
    <name type="common">South American ant</name>
    <dbReference type="NCBI Taxonomy" id="609295"/>
    <lineage>
        <taxon>Eukaryota</taxon>
        <taxon>Metazoa</taxon>
        <taxon>Ecdysozoa</taxon>
        <taxon>Arthropoda</taxon>
        <taxon>Hexapoda</taxon>
        <taxon>Insecta</taxon>
        <taxon>Pterygota</taxon>
        <taxon>Neoptera</taxon>
        <taxon>Endopterygota</taxon>
        <taxon>Hymenoptera</taxon>
        <taxon>Apocrita</taxon>
        <taxon>Aculeata</taxon>
        <taxon>Formicoidea</taxon>
        <taxon>Formicidae</taxon>
        <taxon>Ponerinae</taxon>
        <taxon>Ponerini</taxon>
        <taxon>Dinoponera</taxon>
    </lineage>
</organism>
<dbReference type="Gene3D" id="1.20.5.5200">
    <property type="match status" value="1"/>
</dbReference>
<keyword evidence="2" id="KW-1185">Reference proteome</keyword>
<dbReference type="InterPro" id="IPR029158">
    <property type="entry name" value="STING"/>
</dbReference>
<dbReference type="InterPro" id="IPR038623">
    <property type="entry name" value="STING_C_sf"/>
</dbReference>
<dbReference type="CDD" id="cd12146">
    <property type="entry name" value="STING_C"/>
    <property type="match status" value="1"/>
</dbReference>
<dbReference type="PANTHER" id="PTHR34339:SF1">
    <property type="entry name" value="STIMULATOR OF INTERFERON GENES PROTEIN"/>
    <property type="match status" value="1"/>
</dbReference>
<protein>
    <submittedName>
        <fullName evidence="3">Stimulator of interferon genes protein isoform X1</fullName>
    </submittedName>
</protein>
<evidence type="ECO:0000259" key="1">
    <source>
        <dbReference type="Pfam" id="PF15009"/>
    </source>
</evidence>
<dbReference type="GO" id="GO:0005789">
    <property type="term" value="C:endoplasmic reticulum membrane"/>
    <property type="evidence" value="ECO:0007669"/>
    <property type="project" value="TreeGrafter"/>
</dbReference>
<feature type="domain" description="STING ligand-binding" evidence="1">
    <location>
        <begin position="59"/>
        <end position="252"/>
    </location>
</feature>
<sequence>MNDNLRVEGRAADMISRNTNLVPVISTEMNSDTSDKSVTSERRTNESPVFSLNDLKGLDYGTGMAYSYYYGYLRLVLPSSGTTSKGIVEKIENFEDTHNVSFPIHKLFILIPSSGYIPPNLKEMSDQWMESAKELEEERRNRAGNIRRTYHNNVYKIYPGGRKSGADPIYVVAEGASPLLTFYEVQKHNHAESAVYKQFRQEIINTFHVKLHNVLQSELDTKDLCELIYYHDYKPDGTKVNVAKIILERIFQMTHT</sequence>
<dbReference type="PANTHER" id="PTHR34339">
    <property type="entry name" value="STIMULATOR OF INTERFERON GENES PROTEIN"/>
    <property type="match status" value="1"/>
</dbReference>
<dbReference type="InterPro" id="IPR033952">
    <property type="entry name" value="STING_C"/>
</dbReference>
<proteinExistence type="predicted"/>
<evidence type="ECO:0000313" key="3">
    <source>
        <dbReference type="RefSeq" id="XP_014479372.1"/>
    </source>
</evidence>
<dbReference type="GO" id="GO:0061709">
    <property type="term" value="P:reticulophagy"/>
    <property type="evidence" value="ECO:0007669"/>
    <property type="project" value="TreeGrafter"/>
</dbReference>
<dbReference type="CTD" id="36016"/>
<dbReference type="GO" id="GO:0061507">
    <property type="term" value="F:2',3'-cyclic GMP-AMP binding"/>
    <property type="evidence" value="ECO:0007669"/>
    <property type="project" value="TreeGrafter"/>
</dbReference>